<reference evidence="2" key="1">
    <citation type="journal article" date="2014" name="Nat. Commun.">
        <title>The rainbow trout genome provides novel insights into evolution after whole-genome duplication in vertebrates.</title>
        <authorList>
            <person name="Berthelot C."/>
            <person name="Brunet F."/>
            <person name="Chalopin D."/>
            <person name="Juanchich A."/>
            <person name="Bernard M."/>
            <person name="Noel B."/>
            <person name="Bento P."/>
            <person name="Da Silva C."/>
            <person name="Labadie K."/>
            <person name="Alberti A."/>
            <person name="Aury J.M."/>
            <person name="Louis A."/>
            <person name="Dehais P."/>
            <person name="Bardou P."/>
            <person name="Montfort J."/>
            <person name="Klopp C."/>
            <person name="Cabau C."/>
            <person name="Gaspin C."/>
            <person name="Thorgaard G.H."/>
            <person name="Boussaha M."/>
            <person name="Quillet E."/>
            <person name="Guyomard R."/>
            <person name="Galiana D."/>
            <person name="Bobe J."/>
            <person name="Volff J.N."/>
            <person name="Genet C."/>
            <person name="Wincker P."/>
            <person name="Jaillon O."/>
            <person name="Roest Crollius H."/>
            <person name="Guiguen Y."/>
        </authorList>
    </citation>
    <scope>NUCLEOTIDE SEQUENCE [LARGE SCALE GENOMIC DNA]</scope>
</reference>
<keyword evidence="1" id="KW-1133">Transmembrane helix</keyword>
<name>A0A060XUS3_ONCMY</name>
<evidence type="ECO:0008006" key="4">
    <source>
        <dbReference type="Google" id="ProtNLM"/>
    </source>
</evidence>
<keyword evidence="1" id="KW-0472">Membrane</keyword>
<dbReference type="Proteomes" id="UP000193380">
    <property type="component" value="Unassembled WGS sequence"/>
</dbReference>
<proteinExistence type="predicted"/>
<dbReference type="SUPFAM" id="SSF57850">
    <property type="entry name" value="RING/U-box"/>
    <property type="match status" value="1"/>
</dbReference>
<protein>
    <recommendedName>
        <fullName evidence="4">RING-type domain-containing protein</fullName>
    </recommendedName>
</protein>
<feature type="transmembrane region" description="Helical" evidence="1">
    <location>
        <begin position="50"/>
        <end position="75"/>
    </location>
</feature>
<dbReference type="Gene3D" id="3.30.40.10">
    <property type="entry name" value="Zinc/RING finger domain, C3HC4 (zinc finger)"/>
    <property type="match status" value="1"/>
</dbReference>
<dbReference type="AlphaFoldDB" id="A0A060XUS3"/>
<evidence type="ECO:0000256" key="1">
    <source>
        <dbReference type="SAM" id="Phobius"/>
    </source>
</evidence>
<keyword evidence="1" id="KW-0812">Transmembrane</keyword>
<organism evidence="2 3">
    <name type="scientific">Oncorhynchus mykiss</name>
    <name type="common">Rainbow trout</name>
    <name type="synonym">Salmo gairdneri</name>
    <dbReference type="NCBI Taxonomy" id="8022"/>
    <lineage>
        <taxon>Eukaryota</taxon>
        <taxon>Metazoa</taxon>
        <taxon>Chordata</taxon>
        <taxon>Craniata</taxon>
        <taxon>Vertebrata</taxon>
        <taxon>Euteleostomi</taxon>
        <taxon>Actinopterygii</taxon>
        <taxon>Neopterygii</taxon>
        <taxon>Teleostei</taxon>
        <taxon>Protacanthopterygii</taxon>
        <taxon>Salmoniformes</taxon>
        <taxon>Salmonidae</taxon>
        <taxon>Salmoninae</taxon>
        <taxon>Oncorhynchus</taxon>
    </lineage>
</organism>
<sequence length="102" mass="12158">MACLNEYWDSRHQYQCPLCQERFPRRPNLVVNTAFRDVVDRFKARRTAPALYPGIVWITVLILVMIFVLILVFVADLGQLSPHLLQDLRSKDRSGKDWWWRQ</sequence>
<dbReference type="EMBL" id="FR906133">
    <property type="protein sequence ID" value="CDQ83226.1"/>
    <property type="molecule type" value="Genomic_DNA"/>
</dbReference>
<dbReference type="PaxDb" id="8022-A0A060XUS3"/>
<evidence type="ECO:0000313" key="3">
    <source>
        <dbReference type="Proteomes" id="UP000193380"/>
    </source>
</evidence>
<evidence type="ECO:0000313" key="2">
    <source>
        <dbReference type="EMBL" id="CDQ83226.1"/>
    </source>
</evidence>
<dbReference type="InterPro" id="IPR013083">
    <property type="entry name" value="Znf_RING/FYVE/PHD"/>
</dbReference>
<accession>A0A060XUS3</accession>
<reference evidence="2" key="2">
    <citation type="submission" date="2014-03" db="EMBL/GenBank/DDBJ databases">
        <authorList>
            <person name="Genoscope - CEA"/>
        </authorList>
    </citation>
    <scope>NUCLEOTIDE SEQUENCE</scope>
</reference>
<gene>
    <name evidence="2" type="ORF">GSONMT00061059001</name>
</gene>